<feature type="transmembrane region" description="Helical" evidence="1">
    <location>
        <begin position="98"/>
        <end position="117"/>
    </location>
</feature>
<feature type="transmembrane region" description="Helical" evidence="1">
    <location>
        <begin position="72"/>
        <end position="92"/>
    </location>
</feature>
<keyword evidence="4" id="KW-1185">Reference proteome</keyword>
<organism evidence="3 4">
    <name type="scientific">Sorangium atrum</name>
    <dbReference type="NCBI Taxonomy" id="2995308"/>
    <lineage>
        <taxon>Bacteria</taxon>
        <taxon>Pseudomonadati</taxon>
        <taxon>Myxococcota</taxon>
        <taxon>Polyangia</taxon>
        <taxon>Polyangiales</taxon>
        <taxon>Polyangiaceae</taxon>
        <taxon>Sorangium</taxon>
    </lineage>
</organism>
<keyword evidence="1" id="KW-0812">Transmembrane</keyword>
<evidence type="ECO:0000313" key="3">
    <source>
        <dbReference type="EMBL" id="MDC0683165.1"/>
    </source>
</evidence>
<feature type="transmembrane region" description="Helical" evidence="1">
    <location>
        <begin position="211"/>
        <end position="233"/>
    </location>
</feature>
<gene>
    <name evidence="3" type="primary">ccsA</name>
    <name evidence="3" type="ORF">POL72_35880</name>
</gene>
<proteinExistence type="predicted"/>
<keyword evidence="1" id="KW-1133">Transmembrane helix</keyword>
<dbReference type="InterPro" id="IPR002541">
    <property type="entry name" value="Cyt_c_assembly"/>
</dbReference>
<dbReference type="Pfam" id="PF01578">
    <property type="entry name" value="Cytochrom_C_asm"/>
    <property type="match status" value="1"/>
</dbReference>
<sequence>MPEVISGISFALALLFYSAASALFFLDVARSRARLPSAGDLAGLFGAGGRVHEPGARPSAALAATASRHAPLLLGLGALGHATYVTLASFVARVCPVHSVHFMLSVASLLAIGVYLVARRRFRIDALGLLIGPLGLAFLLGTFFLGKPHPEPKFSPLFIAAHIMANLLGIALFLLAGASAALYLVQEKRLKQKRHVERMGNLPPLDTLDRAVHLFLSAGFPLLTLGIVTGTYWAHRLEMGNTEEVMRAIFGYATWLLIALVLLLRAAAGWRGRRAAYGTIAGLACAGAVLVIYLVRPAAGLGG</sequence>
<feature type="transmembrane region" description="Helical" evidence="1">
    <location>
        <begin position="245"/>
        <end position="264"/>
    </location>
</feature>
<protein>
    <submittedName>
        <fullName evidence="3">Cytochrome c biogenesis protein CcsA</fullName>
    </submittedName>
</protein>
<comment type="caution">
    <text evidence="3">The sequence shown here is derived from an EMBL/GenBank/DDBJ whole genome shotgun (WGS) entry which is preliminary data.</text>
</comment>
<dbReference type="EMBL" id="JAQNDK010000004">
    <property type="protein sequence ID" value="MDC0683165.1"/>
    <property type="molecule type" value="Genomic_DNA"/>
</dbReference>
<dbReference type="RefSeq" id="WP_272101312.1">
    <property type="nucleotide sequence ID" value="NZ_JAQNDK010000004.1"/>
</dbReference>
<feature type="domain" description="Cytochrome c assembly protein" evidence="2">
    <location>
        <begin position="79"/>
        <end position="285"/>
    </location>
</feature>
<dbReference type="PANTHER" id="PTHR38034">
    <property type="entry name" value="INNER MEMBRANE PROTEIN YPJD"/>
    <property type="match status" value="1"/>
</dbReference>
<dbReference type="InterPro" id="IPR052372">
    <property type="entry name" value="YpjD/HemX"/>
</dbReference>
<keyword evidence="1" id="KW-0472">Membrane</keyword>
<feature type="transmembrane region" description="Helical" evidence="1">
    <location>
        <begin position="6"/>
        <end position="26"/>
    </location>
</feature>
<feature type="transmembrane region" description="Helical" evidence="1">
    <location>
        <begin position="157"/>
        <end position="185"/>
    </location>
</feature>
<name>A0ABT5C9W0_9BACT</name>
<dbReference type="PANTHER" id="PTHR38034:SF1">
    <property type="entry name" value="INNER MEMBRANE PROTEIN YPJD"/>
    <property type="match status" value="1"/>
</dbReference>
<feature type="transmembrane region" description="Helical" evidence="1">
    <location>
        <begin position="276"/>
        <end position="295"/>
    </location>
</feature>
<dbReference type="Proteomes" id="UP001217485">
    <property type="component" value="Unassembled WGS sequence"/>
</dbReference>
<evidence type="ECO:0000313" key="4">
    <source>
        <dbReference type="Proteomes" id="UP001217485"/>
    </source>
</evidence>
<evidence type="ECO:0000256" key="1">
    <source>
        <dbReference type="SAM" id="Phobius"/>
    </source>
</evidence>
<feature type="transmembrane region" description="Helical" evidence="1">
    <location>
        <begin position="124"/>
        <end position="145"/>
    </location>
</feature>
<reference evidence="3 4" key="1">
    <citation type="submission" date="2023-01" db="EMBL/GenBank/DDBJ databases">
        <title>Minimal conservation of predation-associated metabolite biosynthetic gene clusters underscores biosynthetic potential of Myxococcota including descriptions for ten novel species: Archangium lansinium sp. nov., Myxococcus landrumus sp. nov., Nannocystis bai.</title>
        <authorList>
            <person name="Ahearne A."/>
            <person name="Stevens C."/>
            <person name="Dowd S."/>
        </authorList>
    </citation>
    <scope>NUCLEOTIDE SEQUENCE [LARGE SCALE GENOMIC DNA]</scope>
    <source>
        <strain evidence="3 4">WIWO2</strain>
    </source>
</reference>
<accession>A0ABT5C9W0</accession>
<evidence type="ECO:0000259" key="2">
    <source>
        <dbReference type="Pfam" id="PF01578"/>
    </source>
</evidence>